<dbReference type="OrthoDB" id="47007at2759"/>
<comment type="caution">
    <text evidence="2">The sequence shown here is derived from an EMBL/GenBank/DDBJ whole genome shotgun (WGS) entry which is preliminary data.</text>
</comment>
<feature type="domain" description="Heterokaryon incompatibility" evidence="1">
    <location>
        <begin position="215"/>
        <end position="367"/>
    </location>
</feature>
<dbReference type="PANTHER" id="PTHR33112:SF16">
    <property type="entry name" value="HETEROKARYON INCOMPATIBILITY DOMAIN-CONTAINING PROTEIN"/>
    <property type="match status" value="1"/>
</dbReference>
<evidence type="ECO:0000313" key="3">
    <source>
        <dbReference type="Proteomes" id="UP000605986"/>
    </source>
</evidence>
<dbReference type="AlphaFoldDB" id="A0A8H4K4V2"/>
<dbReference type="Proteomes" id="UP000605986">
    <property type="component" value="Unassembled WGS sequence"/>
</dbReference>
<protein>
    <recommendedName>
        <fullName evidence="1">Heterokaryon incompatibility domain-containing protein</fullName>
    </recommendedName>
</protein>
<organism evidence="2 3">
    <name type="scientific">Fusarium austroafricanum</name>
    <dbReference type="NCBI Taxonomy" id="2364996"/>
    <lineage>
        <taxon>Eukaryota</taxon>
        <taxon>Fungi</taxon>
        <taxon>Dikarya</taxon>
        <taxon>Ascomycota</taxon>
        <taxon>Pezizomycotina</taxon>
        <taxon>Sordariomycetes</taxon>
        <taxon>Hypocreomycetidae</taxon>
        <taxon>Hypocreales</taxon>
        <taxon>Nectriaceae</taxon>
        <taxon>Fusarium</taxon>
        <taxon>Fusarium concolor species complex</taxon>
    </lineage>
</organism>
<accession>A0A8H4K4V2</accession>
<name>A0A8H4K4V2_9HYPO</name>
<sequence length="621" mass="70062">MSLCSLCKDIPWDNLPTVPSTATLDYSGYTYLHEFGPWPEDQRGYPHHQSLEALGSSATDRNCGICRLILKQVEICQSELEELKAKWDTDDEPPYAWPLWKLWIVKRRNGGDGVWVMSSTNGENKELLRFVAAIGLCVEDGNPLARVLRGRPVEDNSGTLKAISTVQNWVTGCTDHHNCIAEETFLPSRVVDVGDNVDSPYVKIRETDGNECGKYISLSYCWGVEPQFMTTKSTLEELKRQITISNLSQTHQDVIKLARGLGVRYVWIDGLCICQGDYEDWARESAKMLSIYGNAWLTVAASKAKCHTEGLFNGTMPRDYFEFEYAVGDLGGQALAFNLPLLEEAASETYISLQDDPLSARSWALQERVLSRRTLLYAKQQMFFECKEGFRGEDGLLLDARFDNVHDMPGEEKNLQKSDALSSDDKEALLQHWCSLLWVYGPRKLTKASDKLPAISGLARIFAKRLDDEYVAAKVLDAKVDLKGSNLYGEVTSAWITIQAPMERLYLDIEDWDPAKTPYDTSPPVRTARDETISRFDFDFSAEDAAEEALKIVKSLEGKEFFALVLLKRKDDEDTYDAIMVKKVNGGEEYERVGYCYFGEAALGRRPEEETQDGFPTITLV</sequence>
<dbReference type="PANTHER" id="PTHR33112">
    <property type="entry name" value="DOMAIN PROTEIN, PUTATIVE-RELATED"/>
    <property type="match status" value="1"/>
</dbReference>
<gene>
    <name evidence="2" type="ORF">F53441_11636</name>
</gene>
<dbReference type="EMBL" id="JAADJG010000586">
    <property type="protein sequence ID" value="KAF4442808.1"/>
    <property type="molecule type" value="Genomic_DNA"/>
</dbReference>
<evidence type="ECO:0000313" key="2">
    <source>
        <dbReference type="EMBL" id="KAF4442808.1"/>
    </source>
</evidence>
<dbReference type="Pfam" id="PF06985">
    <property type="entry name" value="HET"/>
    <property type="match status" value="1"/>
</dbReference>
<evidence type="ECO:0000259" key="1">
    <source>
        <dbReference type="Pfam" id="PF06985"/>
    </source>
</evidence>
<proteinExistence type="predicted"/>
<reference evidence="2" key="1">
    <citation type="submission" date="2020-01" db="EMBL/GenBank/DDBJ databases">
        <title>Identification and distribution of gene clusters putatively required for synthesis of sphingolipid metabolism inhibitors in phylogenetically diverse species of the filamentous fungus Fusarium.</title>
        <authorList>
            <person name="Kim H.-S."/>
            <person name="Busman M."/>
            <person name="Brown D.W."/>
            <person name="Divon H."/>
            <person name="Uhlig S."/>
            <person name="Proctor R.H."/>
        </authorList>
    </citation>
    <scope>NUCLEOTIDE SEQUENCE</scope>
    <source>
        <strain evidence="2">NRRL 53441</strain>
    </source>
</reference>
<dbReference type="InterPro" id="IPR010730">
    <property type="entry name" value="HET"/>
</dbReference>
<keyword evidence="3" id="KW-1185">Reference proteome</keyword>